<dbReference type="RefSeq" id="WP_064901714.1">
    <property type="nucleotide sequence ID" value="NZ_JADLQW010000012.1"/>
</dbReference>
<dbReference type="InterPro" id="IPR016181">
    <property type="entry name" value="Acyl_CoA_acyltransferase"/>
</dbReference>
<dbReference type="Gene3D" id="3.40.630.30">
    <property type="match status" value="1"/>
</dbReference>
<feature type="domain" description="N-acetyltransferase" evidence="1">
    <location>
        <begin position="139"/>
        <end position="274"/>
    </location>
</feature>
<dbReference type="Pfam" id="PF08445">
    <property type="entry name" value="FR47"/>
    <property type="match status" value="1"/>
</dbReference>
<comment type="caution">
    <text evidence="2">The sequence shown here is derived from an EMBL/GenBank/DDBJ whole genome shotgun (WGS) entry which is preliminary data.</text>
</comment>
<dbReference type="GO" id="GO:0016747">
    <property type="term" value="F:acyltransferase activity, transferring groups other than amino-acyl groups"/>
    <property type="evidence" value="ECO:0007669"/>
    <property type="project" value="InterPro"/>
</dbReference>
<dbReference type="InterPro" id="IPR000182">
    <property type="entry name" value="GNAT_dom"/>
</dbReference>
<keyword evidence="3" id="KW-1185">Reference proteome</keyword>
<dbReference type="Proteomes" id="UP000238356">
    <property type="component" value="Unassembled WGS sequence"/>
</dbReference>
<gene>
    <name evidence="2" type="ORF">C5F51_23110</name>
</gene>
<evidence type="ECO:0000313" key="2">
    <source>
        <dbReference type="EMBL" id="PPJ25303.1"/>
    </source>
</evidence>
<evidence type="ECO:0000259" key="1">
    <source>
        <dbReference type="PROSITE" id="PS51186"/>
    </source>
</evidence>
<name>A0A2S6A1H9_9NOCA</name>
<proteinExistence type="predicted"/>
<dbReference type="PROSITE" id="PS51186">
    <property type="entry name" value="GNAT"/>
    <property type="match status" value="1"/>
</dbReference>
<dbReference type="InterPro" id="IPR013653">
    <property type="entry name" value="GCN5-like_dom"/>
</dbReference>
<organism evidence="2 3">
    <name type="scientific">Nocardia nova</name>
    <dbReference type="NCBI Taxonomy" id="37330"/>
    <lineage>
        <taxon>Bacteria</taxon>
        <taxon>Bacillati</taxon>
        <taxon>Actinomycetota</taxon>
        <taxon>Actinomycetes</taxon>
        <taxon>Mycobacteriales</taxon>
        <taxon>Nocardiaceae</taxon>
        <taxon>Nocardia</taxon>
    </lineage>
</organism>
<keyword evidence="2" id="KW-0808">Transferase</keyword>
<dbReference type="SUPFAM" id="SSF55729">
    <property type="entry name" value="Acyl-CoA N-acyltransferases (Nat)"/>
    <property type="match status" value="1"/>
</dbReference>
<dbReference type="EMBL" id="PSZD01000016">
    <property type="protein sequence ID" value="PPJ25303.1"/>
    <property type="molecule type" value="Genomic_DNA"/>
</dbReference>
<sequence>MRIELTTDPFELRARAGDCLARDPLRHTVIATMLRNCAAGAITVDPVFAMVCEGDTVLGVAMNTPGYGAYLGDIPATAATGLAAALFDRDPAVAAVEGDPHSASEFAVHWQRLSGIAFRPQWTTRLYRLGELRIPAVPGRVRRAGEFDTDVCVRLAERMRREEDIGPDPRAVPDRIAAGQWWLWEDEGAAVSVVAHQRRAYGWTRIGPVYTPPEFRRRGYAAAATAQVSKVLRDSGSQVCLFADLANPTSNKIYQEIGYLPVGDFPRFVFGASG</sequence>
<dbReference type="AlphaFoldDB" id="A0A2S6A1H9"/>
<accession>A0A2S6A1H9</accession>
<evidence type="ECO:0000313" key="3">
    <source>
        <dbReference type="Proteomes" id="UP000238356"/>
    </source>
</evidence>
<protein>
    <submittedName>
        <fullName evidence="2">GNAT family N-acetyltransferase</fullName>
    </submittedName>
</protein>
<reference evidence="2 3" key="1">
    <citation type="submission" date="2018-02" db="EMBL/GenBank/DDBJ databases">
        <title>8 Nocardia nova and 1 Nocardia cyriacigeorgica strain used for evolution to TMP-SMX.</title>
        <authorList>
            <person name="Mehta H."/>
            <person name="Weng J."/>
            <person name="Shamoo Y."/>
        </authorList>
    </citation>
    <scope>NUCLEOTIDE SEQUENCE [LARGE SCALE GENOMIC DNA]</scope>
    <source>
        <strain evidence="2 3">BAA2227</strain>
    </source>
</reference>